<dbReference type="InterPro" id="IPR041705">
    <property type="entry name" value="PIN_Sll0205"/>
</dbReference>
<dbReference type="Gene3D" id="3.40.50.1010">
    <property type="entry name" value="5'-nuclease"/>
    <property type="match status" value="1"/>
</dbReference>
<organism evidence="2 3">
    <name type="scientific">Moraxella cuniculi DSM 21768</name>
    <dbReference type="NCBI Taxonomy" id="1122245"/>
    <lineage>
        <taxon>Bacteria</taxon>
        <taxon>Pseudomonadati</taxon>
        <taxon>Pseudomonadota</taxon>
        <taxon>Gammaproteobacteria</taxon>
        <taxon>Moraxellales</taxon>
        <taxon>Moraxellaceae</taxon>
        <taxon>Moraxella</taxon>
    </lineage>
</organism>
<dbReference type="SUPFAM" id="SSF88723">
    <property type="entry name" value="PIN domain-like"/>
    <property type="match status" value="1"/>
</dbReference>
<dbReference type="InterPro" id="IPR002716">
    <property type="entry name" value="PIN_dom"/>
</dbReference>
<protein>
    <submittedName>
        <fullName evidence="2">PIN domain nuclease, a component of toxin-antitoxin system (PIN domain)</fullName>
    </submittedName>
</protein>
<sequence length="129" mass="14549">MGGFLLDTHVLIWLLSNPQKLSQNARAVIQNRQNALYYSPLSFAEMAIKASLGKLVMAEGWQKVYVDLLAAQAILPVHQDWQDSIILQKLPFLHKDPFDRMLISLALANRLSLISADGNCALYDLEVIW</sequence>
<dbReference type="PANTHER" id="PTHR36173">
    <property type="entry name" value="RIBONUCLEASE VAPC16-RELATED"/>
    <property type="match status" value="1"/>
</dbReference>
<proteinExistence type="predicted"/>
<dbReference type="InterPro" id="IPR029060">
    <property type="entry name" value="PIN-like_dom_sf"/>
</dbReference>
<evidence type="ECO:0000313" key="2">
    <source>
        <dbReference type="EMBL" id="SIS07322.1"/>
    </source>
</evidence>
<dbReference type="PANTHER" id="PTHR36173:SF2">
    <property type="entry name" value="RIBONUCLEASE VAPC16"/>
    <property type="match status" value="1"/>
</dbReference>
<gene>
    <name evidence="2" type="ORF">SAMN02745664_12310</name>
</gene>
<dbReference type="Pfam" id="PF01850">
    <property type="entry name" value="PIN"/>
    <property type="match status" value="1"/>
</dbReference>
<evidence type="ECO:0000259" key="1">
    <source>
        <dbReference type="Pfam" id="PF01850"/>
    </source>
</evidence>
<dbReference type="RefSeq" id="WP_076556107.1">
    <property type="nucleotide sequence ID" value="NZ_FTNU01000023.1"/>
</dbReference>
<evidence type="ECO:0000313" key="3">
    <source>
        <dbReference type="Proteomes" id="UP000187495"/>
    </source>
</evidence>
<dbReference type="InterPro" id="IPR052919">
    <property type="entry name" value="TA_system_RNase"/>
</dbReference>
<keyword evidence="3" id="KW-1185">Reference proteome</keyword>
<dbReference type="EMBL" id="FTNU01000023">
    <property type="protein sequence ID" value="SIS07322.1"/>
    <property type="molecule type" value="Genomic_DNA"/>
</dbReference>
<dbReference type="STRING" id="34061.B0189_09740"/>
<dbReference type="CDD" id="cd09872">
    <property type="entry name" value="PIN_Sll0205-like"/>
    <property type="match status" value="1"/>
</dbReference>
<name>A0A1N7G433_9GAMM</name>
<dbReference type="AlphaFoldDB" id="A0A1N7G433"/>
<reference evidence="3" key="1">
    <citation type="submission" date="2017-01" db="EMBL/GenBank/DDBJ databases">
        <authorList>
            <person name="Varghese N."/>
            <person name="Submissions S."/>
        </authorList>
    </citation>
    <scope>NUCLEOTIDE SEQUENCE [LARGE SCALE GENOMIC DNA]</scope>
    <source>
        <strain evidence="3">DSM 21768</strain>
    </source>
</reference>
<dbReference type="Proteomes" id="UP000187495">
    <property type="component" value="Unassembled WGS sequence"/>
</dbReference>
<feature type="domain" description="PIN" evidence="1">
    <location>
        <begin position="5"/>
        <end position="119"/>
    </location>
</feature>
<accession>A0A1N7G433</accession>